<comment type="caution">
    <text evidence="2">The sequence shown here is derived from an EMBL/GenBank/DDBJ whole genome shotgun (WGS) entry which is preliminary data.</text>
</comment>
<sequence>MSHSHLPPRPEFEHSTSSRYPPPDRYGRPMAPPSDRYRDTRDPYPPRSPPRDRGDVYVPRSPPRSIPRSSAPYPRASPRDSYPLRDPLPPRDAYPPRDLPPRDSYYDRREDSRYYRDWQRRDGPEYRSRPPPPPPRDYGREPPSDFRSRDIDRGRRWDDERRRSYDWDRRERSPVRDRGYPRSRDSERPVPRERPLEPERRWVPRASKSPPRRMAPSASSGPRSSSMNRGRSPSPPRFRESPTRSNYGRPSSPPRSPPRDSSRYTSPGVLKLGSHSIDVSPRYTPRRERGRPRSPDSRPHSPGRYRSGSRSPVKRSTPAASQPNVDRSRPDEMTRDDFASSIPTESRPSDTHYSPTSVKQEKLDAPVPPTVVSSSAEYRRVPDLKAVPEISRPVQSPSLQSHPPSANYSQPRRRSRSPPTQPRHFVKTPTTPSSPQVPTPTQNLPVKPDWSSNKASPLSTSTPTVETVPSHSAPSAHVPWIPRYRTSNVSHELEAEIARVETQRGRLSTEYVAMAKETRRAMHELELTSRDLKLAEQRRSIAIAQLEKARAGLLGVEYSA</sequence>
<proteinExistence type="predicted"/>
<protein>
    <submittedName>
        <fullName evidence="2">Uncharacterized protein</fullName>
    </submittedName>
</protein>
<dbReference type="EMBL" id="JASBNA010000003">
    <property type="protein sequence ID" value="KAK7693320.1"/>
    <property type="molecule type" value="Genomic_DNA"/>
</dbReference>
<gene>
    <name evidence="2" type="ORF">QCA50_002887</name>
</gene>
<keyword evidence="3" id="KW-1185">Reference proteome</keyword>
<feature type="compositionally biased region" description="Low complexity" evidence="1">
    <location>
        <begin position="300"/>
        <end position="311"/>
    </location>
</feature>
<accession>A0AAW0GQL5</accession>
<feature type="compositionally biased region" description="Polar residues" evidence="1">
    <location>
        <begin position="341"/>
        <end position="358"/>
    </location>
</feature>
<feature type="compositionally biased region" description="Basic and acidic residues" evidence="1">
    <location>
        <begin position="99"/>
        <end position="128"/>
    </location>
</feature>
<feature type="region of interest" description="Disordered" evidence="1">
    <location>
        <begin position="1"/>
        <end position="475"/>
    </location>
</feature>
<dbReference type="AlphaFoldDB" id="A0AAW0GQL5"/>
<reference evidence="2 3" key="1">
    <citation type="submission" date="2022-09" db="EMBL/GenBank/DDBJ databases">
        <authorList>
            <person name="Palmer J.M."/>
        </authorList>
    </citation>
    <scope>NUCLEOTIDE SEQUENCE [LARGE SCALE GENOMIC DNA]</scope>
    <source>
        <strain evidence="2 3">DSM 7382</strain>
    </source>
</reference>
<feature type="compositionally biased region" description="Low complexity" evidence="1">
    <location>
        <begin position="204"/>
        <end position="232"/>
    </location>
</feature>
<evidence type="ECO:0000256" key="1">
    <source>
        <dbReference type="SAM" id="MobiDB-lite"/>
    </source>
</evidence>
<feature type="compositionally biased region" description="Basic and acidic residues" evidence="1">
    <location>
        <begin position="326"/>
        <end position="338"/>
    </location>
</feature>
<feature type="compositionally biased region" description="Low complexity" evidence="1">
    <location>
        <begin position="456"/>
        <end position="470"/>
    </location>
</feature>
<organism evidence="2 3">
    <name type="scientific">Cerrena zonata</name>
    <dbReference type="NCBI Taxonomy" id="2478898"/>
    <lineage>
        <taxon>Eukaryota</taxon>
        <taxon>Fungi</taxon>
        <taxon>Dikarya</taxon>
        <taxon>Basidiomycota</taxon>
        <taxon>Agaricomycotina</taxon>
        <taxon>Agaricomycetes</taxon>
        <taxon>Polyporales</taxon>
        <taxon>Cerrenaceae</taxon>
        <taxon>Cerrena</taxon>
    </lineage>
</organism>
<dbReference type="Proteomes" id="UP001385951">
    <property type="component" value="Unassembled WGS sequence"/>
</dbReference>
<name>A0AAW0GQL5_9APHY</name>
<feature type="compositionally biased region" description="Low complexity" evidence="1">
    <location>
        <begin position="66"/>
        <end position="76"/>
    </location>
</feature>
<feature type="compositionally biased region" description="Basic and acidic residues" evidence="1">
    <location>
        <begin position="35"/>
        <end position="55"/>
    </location>
</feature>
<evidence type="ECO:0000313" key="2">
    <source>
        <dbReference type="EMBL" id="KAK7693320.1"/>
    </source>
</evidence>
<feature type="compositionally biased region" description="Basic and acidic residues" evidence="1">
    <location>
        <begin position="285"/>
        <end position="299"/>
    </location>
</feature>
<feature type="compositionally biased region" description="Basic and acidic residues" evidence="1">
    <location>
        <begin position="137"/>
        <end position="202"/>
    </location>
</feature>
<feature type="compositionally biased region" description="Polar residues" evidence="1">
    <location>
        <begin position="393"/>
        <end position="408"/>
    </location>
</feature>
<feature type="compositionally biased region" description="Low complexity" evidence="1">
    <location>
        <begin position="428"/>
        <end position="442"/>
    </location>
</feature>
<evidence type="ECO:0000313" key="3">
    <source>
        <dbReference type="Proteomes" id="UP001385951"/>
    </source>
</evidence>